<accession>A0ABM4TYN1</accession>
<feature type="region of interest" description="Disordered" evidence="1">
    <location>
        <begin position="1"/>
        <end position="67"/>
    </location>
</feature>
<evidence type="ECO:0000256" key="1">
    <source>
        <dbReference type="SAM" id="MobiDB-lite"/>
    </source>
</evidence>
<dbReference type="Proteomes" id="UP001652628">
    <property type="component" value="Unplaced"/>
</dbReference>
<proteinExistence type="predicted"/>
<protein>
    <submittedName>
        <fullName evidence="3 4">Integrator complex subunit 3 homolog</fullName>
    </submittedName>
</protein>
<feature type="compositionally biased region" description="Polar residues" evidence="1">
    <location>
        <begin position="1"/>
        <end position="12"/>
    </location>
</feature>
<evidence type="ECO:0000313" key="3">
    <source>
        <dbReference type="RefSeq" id="XP_070855086.1"/>
    </source>
</evidence>
<dbReference type="RefSeq" id="XP_070855087.1">
    <property type="nucleotide sequence ID" value="XM_070998986.1"/>
</dbReference>
<reference evidence="3 4" key="1">
    <citation type="submission" date="2025-05" db="UniProtKB">
        <authorList>
            <consortium name="RefSeq"/>
        </authorList>
    </citation>
    <scope>IDENTIFICATION</scope>
</reference>
<feature type="compositionally biased region" description="Polar residues" evidence="1">
    <location>
        <begin position="57"/>
        <end position="67"/>
    </location>
</feature>
<keyword evidence="2" id="KW-1185">Reference proteome</keyword>
<name>A0ABM4TYN1_DROSZ</name>
<evidence type="ECO:0000313" key="4">
    <source>
        <dbReference type="RefSeq" id="XP_070855087.1"/>
    </source>
</evidence>
<evidence type="ECO:0000313" key="2">
    <source>
        <dbReference type="Proteomes" id="UP001652628"/>
    </source>
</evidence>
<dbReference type="RefSeq" id="XP_070855086.1">
    <property type="nucleotide sequence ID" value="XM_070998985.1"/>
</dbReference>
<sequence length="67" mass="7284">MMQRALQSAYSHSNERAKKQYSDPFAPAAEDDTTVVGRCGGSGRGRKQVVNKKDSNTHSSSRGLVQT</sequence>
<dbReference type="GeneID" id="139354745"/>
<organism evidence="2 3">
    <name type="scientific">Drosophila suzukii</name>
    <name type="common">Spotted-wing drosophila fruit fly</name>
    <dbReference type="NCBI Taxonomy" id="28584"/>
    <lineage>
        <taxon>Eukaryota</taxon>
        <taxon>Metazoa</taxon>
        <taxon>Ecdysozoa</taxon>
        <taxon>Arthropoda</taxon>
        <taxon>Hexapoda</taxon>
        <taxon>Insecta</taxon>
        <taxon>Pterygota</taxon>
        <taxon>Neoptera</taxon>
        <taxon>Endopterygota</taxon>
        <taxon>Diptera</taxon>
        <taxon>Brachycera</taxon>
        <taxon>Muscomorpha</taxon>
        <taxon>Ephydroidea</taxon>
        <taxon>Drosophilidae</taxon>
        <taxon>Drosophila</taxon>
        <taxon>Sophophora</taxon>
    </lineage>
</organism>
<gene>
    <name evidence="3 4" type="primary">LOC139354745</name>
</gene>